<dbReference type="PIRSF" id="PIRSF000853">
    <property type="entry name" value="PPDK"/>
    <property type="match status" value="1"/>
</dbReference>
<dbReference type="Gene3D" id="1.20.80.30">
    <property type="match status" value="1"/>
</dbReference>
<evidence type="ECO:0000256" key="11">
    <source>
        <dbReference type="PIRNR" id="PIRNR000853"/>
    </source>
</evidence>
<comment type="catalytic activity">
    <reaction evidence="11">
        <text>pyruvate + phosphate + ATP = phosphoenolpyruvate + AMP + diphosphate + H(+)</text>
        <dbReference type="Rhea" id="RHEA:10756"/>
        <dbReference type="ChEBI" id="CHEBI:15361"/>
        <dbReference type="ChEBI" id="CHEBI:15378"/>
        <dbReference type="ChEBI" id="CHEBI:30616"/>
        <dbReference type="ChEBI" id="CHEBI:33019"/>
        <dbReference type="ChEBI" id="CHEBI:43474"/>
        <dbReference type="ChEBI" id="CHEBI:58702"/>
        <dbReference type="ChEBI" id="CHEBI:456215"/>
        <dbReference type="EC" id="2.7.9.1"/>
    </reaction>
</comment>
<dbReference type="Gene3D" id="3.20.20.60">
    <property type="entry name" value="Phosphoenolpyruvate-binding domains"/>
    <property type="match status" value="1"/>
</dbReference>
<dbReference type="Pfam" id="PF01326">
    <property type="entry name" value="PPDK_N"/>
    <property type="match status" value="2"/>
</dbReference>
<feature type="domain" description="PEP-utilising enzyme C-terminal" evidence="14">
    <location>
        <begin position="547"/>
        <end position="899"/>
    </location>
</feature>
<dbReference type="GO" id="GO:0050242">
    <property type="term" value="F:pyruvate, phosphate dikinase activity"/>
    <property type="evidence" value="ECO:0007669"/>
    <property type="project" value="UniProtKB-EC"/>
</dbReference>
<organism evidence="15 16">
    <name type="scientific">Streptomyces flavofungini</name>
    <dbReference type="NCBI Taxonomy" id="68200"/>
    <lineage>
        <taxon>Bacteria</taxon>
        <taxon>Bacillati</taxon>
        <taxon>Actinomycetota</taxon>
        <taxon>Actinomycetes</taxon>
        <taxon>Kitasatosporales</taxon>
        <taxon>Streptomycetaceae</taxon>
        <taxon>Streptomyces</taxon>
    </lineage>
</organism>
<keyword evidence="16" id="KW-1185">Reference proteome</keyword>
<reference evidence="15 16" key="1">
    <citation type="submission" date="2020-12" db="EMBL/GenBank/DDBJ databases">
        <title>Streptomyces typhae sp. nov., a novel endophytic actinomycete isolated from the root of cattail pollen (Typha angustifolia L.).</title>
        <authorList>
            <person name="Peng C."/>
            <person name="Liu C."/>
        </authorList>
    </citation>
    <scope>NUCLEOTIDE SEQUENCE [LARGE SCALE GENOMIC DNA]</scope>
    <source>
        <strain evidence="15 16">JCM 4753</strain>
    </source>
</reference>
<keyword evidence="10" id="KW-0460">Magnesium</keyword>
<feature type="domain" description="PEP-utilising enzyme mobile" evidence="12">
    <location>
        <begin position="432"/>
        <end position="513"/>
    </location>
</feature>
<comment type="cofactor">
    <cofactor evidence="1 11">
        <name>Mg(2+)</name>
        <dbReference type="ChEBI" id="CHEBI:18420"/>
    </cofactor>
</comment>
<dbReference type="PANTHER" id="PTHR22931">
    <property type="entry name" value="PHOSPHOENOLPYRUVATE DIKINASE-RELATED"/>
    <property type="match status" value="1"/>
</dbReference>
<gene>
    <name evidence="15" type="ORF">JGB26_25750</name>
</gene>
<evidence type="ECO:0000256" key="8">
    <source>
        <dbReference type="ARBA" id="ARBA00022777"/>
    </source>
</evidence>
<evidence type="ECO:0000256" key="3">
    <source>
        <dbReference type="ARBA" id="ARBA00011994"/>
    </source>
</evidence>
<keyword evidence="7" id="KW-0547">Nucleotide-binding</keyword>
<keyword evidence="9" id="KW-0067">ATP-binding</keyword>
<keyword evidence="6" id="KW-0479">Metal-binding</keyword>
<feature type="domain" description="Pyruvate phosphate dikinase AMP/ATP-binding" evidence="13">
    <location>
        <begin position="74"/>
        <end position="299"/>
    </location>
</feature>
<dbReference type="InterPro" id="IPR008279">
    <property type="entry name" value="PEP-util_enz_mobile_dom"/>
</dbReference>
<evidence type="ECO:0000313" key="15">
    <source>
        <dbReference type="EMBL" id="MBJ3810474.1"/>
    </source>
</evidence>
<accession>A0ABS0XBF0</accession>
<dbReference type="InterPro" id="IPR013815">
    <property type="entry name" value="ATP_grasp_subdomain_1"/>
</dbReference>
<comment type="caution">
    <text evidence="15">The sequence shown here is derived from an EMBL/GenBank/DDBJ whole genome shotgun (WGS) entry which is preliminary data.</text>
</comment>
<keyword evidence="15" id="KW-0670">Pyruvate</keyword>
<dbReference type="EC" id="2.7.9.1" evidence="3 11"/>
<dbReference type="Proteomes" id="UP000634780">
    <property type="component" value="Unassembled WGS sequence"/>
</dbReference>
<dbReference type="InterPro" id="IPR015813">
    <property type="entry name" value="Pyrv/PenolPyrv_kinase-like_dom"/>
</dbReference>
<comment type="similarity">
    <text evidence="2 11">Belongs to the PEP-utilizing enzyme family.</text>
</comment>
<evidence type="ECO:0000259" key="12">
    <source>
        <dbReference type="Pfam" id="PF00391"/>
    </source>
</evidence>
<evidence type="ECO:0000259" key="14">
    <source>
        <dbReference type="Pfam" id="PF02896"/>
    </source>
</evidence>
<dbReference type="InterPro" id="IPR000121">
    <property type="entry name" value="PEP_util_C"/>
</dbReference>
<evidence type="ECO:0000256" key="6">
    <source>
        <dbReference type="ARBA" id="ARBA00022723"/>
    </source>
</evidence>
<keyword evidence="8" id="KW-0418">Kinase</keyword>
<dbReference type="NCBIfam" id="NF004531">
    <property type="entry name" value="PRK05878.1"/>
    <property type="match status" value="1"/>
</dbReference>
<evidence type="ECO:0000256" key="2">
    <source>
        <dbReference type="ARBA" id="ARBA00007837"/>
    </source>
</evidence>
<feature type="domain" description="Pyruvate phosphate dikinase AMP/ATP-binding" evidence="13">
    <location>
        <begin position="307"/>
        <end position="356"/>
    </location>
</feature>
<dbReference type="Pfam" id="PF02896">
    <property type="entry name" value="PEP-utilizers_C"/>
    <property type="match status" value="1"/>
</dbReference>
<dbReference type="RefSeq" id="WP_190113615.1">
    <property type="nucleotide sequence ID" value="NZ_BMVR01000001.1"/>
</dbReference>
<proteinExistence type="inferred from homology"/>
<evidence type="ECO:0000256" key="1">
    <source>
        <dbReference type="ARBA" id="ARBA00001946"/>
    </source>
</evidence>
<dbReference type="EMBL" id="JAEKOZ010000017">
    <property type="protein sequence ID" value="MBJ3810474.1"/>
    <property type="molecule type" value="Genomic_DNA"/>
</dbReference>
<dbReference type="Gene3D" id="3.30.470.20">
    <property type="entry name" value="ATP-grasp fold, B domain"/>
    <property type="match status" value="1"/>
</dbReference>
<sequence length="911" mass="99652">MSENKDPHVPQGTQGVKFVYDFTEGNKELKDLLGGKGANLAEMTNLGLPVPPGFTITTEACKVYLDSGDEPAALRDEVSAHLSALEKTMGKKLGQADDPLLVSVRSGAKFSMPGMMDTVLNIGLSDKSVQGLAKQSGDDRFAWDSYRRLIQMFGKTVLGVDGELFEDALDKAKETKKVTVDTDLDAAELKKLVTKFKKIVKSEAGRDFPQDPREQMDLAIHAVFDSWNTDRAKLYRRQERIPGDLGTAVNVCSMVFGNLGPDSGTGVAFTRDPASGQQGVYGDYLQNAQGEDVVAGIRNTVPLADLEQIDKKSYDQLMQIMETLETHYKDLCDIEFTIERGQLWMLQTRVGKRTAGAAFRIATQLVDQGLIDEAEALQRVNGAQLAQLMFPRFDEDAKVEQLGRGIAASPGAAVGKAVFDSYTAIKWSRSGEKVILIRRETNPDDLDGMIAAEGILTSRGGKTSHAAVVARGMGKTCVCGAEDLEVDTKRRRLTVNGHVVEEGDVVSIDGSTGKVYLGEVPVVPSPVVEYFEGRMHAGADDADELVKAVHRIMAYADRVRRLRVRANADNAEDALRARRFGAQGIGLCRTEHMFLGERRELVEHLILADTDEERENALKELLPLQKRDFIELFEAMDGLPVTVRLLDPPLHEFLPDITELSVRVALAESRKDHNENDLRLLQAVHRLHEQNPMLGLRGVRLGLVIPGLFTMQVRAIAEAAAERKNAKGDPRAEIMIPLVGTVQELEIVREEAEQVIADVERTTGVALKLALGTMIELPRAALTAGQIAEAAEFFSFGTNDLTQTVWGFSRDDVEASFFTAYLEKGIFGVSPFETIDKDGVGKLVRDAVAAGRATRPDLKLGVCGEHGGDPESVHFFHEVGLDYVSCSPFRIPVARLEAGRAASTSTGSDHR</sequence>
<dbReference type="PANTHER" id="PTHR22931:SF9">
    <property type="entry name" value="PYRUVATE, PHOSPHATE DIKINASE 1, CHLOROPLASTIC"/>
    <property type="match status" value="1"/>
</dbReference>
<evidence type="ECO:0000259" key="13">
    <source>
        <dbReference type="Pfam" id="PF01326"/>
    </source>
</evidence>
<dbReference type="NCBIfam" id="TIGR01828">
    <property type="entry name" value="pyru_phos_dikin"/>
    <property type="match status" value="1"/>
</dbReference>
<dbReference type="InterPro" id="IPR010121">
    <property type="entry name" value="Pyruvate_phosphate_dikinase"/>
</dbReference>
<dbReference type="Gene3D" id="1.10.189.10">
    <property type="entry name" value="Pyruvate Phosphate Dikinase, domain 2"/>
    <property type="match status" value="1"/>
</dbReference>
<dbReference type="Gene3D" id="3.30.1490.20">
    <property type="entry name" value="ATP-grasp fold, A domain"/>
    <property type="match status" value="1"/>
</dbReference>
<name>A0ABS0XBF0_9ACTN</name>
<dbReference type="InterPro" id="IPR040442">
    <property type="entry name" value="Pyrv_kinase-like_dom_sf"/>
</dbReference>
<dbReference type="InterPro" id="IPR002192">
    <property type="entry name" value="PPDK_AMP/ATP-bd"/>
</dbReference>
<protein>
    <recommendedName>
        <fullName evidence="4 11">Pyruvate, phosphate dikinase</fullName>
        <ecNumber evidence="3 11">2.7.9.1</ecNumber>
    </recommendedName>
</protein>
<dbReference type="SUPFAM" id="SSF52009">
    <property type="entry name" value="Phosphohistidine domain"/>
    <property type="match status" value="1"/>
</dbReference>
<evidence type="ECO:0000256" key="10">
    <source>
        <dbReference type="ARBA" id="ARBA00022842"/>
    </source>
</evidence>
<dbReference type="Pfam" id="PF00391">
    <property type="entry name" value="PEP-utilizers"/>
    <property type="match status" value="1"/>
</dbReference>
<evidence type="ECO:0000256" key="9">
    <source>
        <dbReference type="ARBA" id="ARBA00022840"/>
    </source>
</evidence>
<evidence type="ECO:0000313" key="16">
    <source>
        <dbReference type="Proteomes" id="UP000634780"/>
    </source>
</evidence>
<dbReference type="InterPro" id="IPR018274">
    <property type="entry name" value="PEP_util_AS"/>
</dbReference>
<evidence type="ECO:0000256" key="5">
    <source>
        <dbReference type="ARBA" id="ARBA00022679"/>
    </source>
</evidence>
<keyword evidence="5 15" id="KW-0808">Transferase</keyword>
<evidence type="ECO:0000256" key="4">
    <source>
        <dbReference type="ARBA" id="ARBA00020138"/>
    </source>
</evidence>
<dbReference type="InterPro" id="IPR036637">
    <property type="entry name" value="Phosphohistidine_dom_sf"/>
</dbReference>
<dbReference type="SUPFAM" id="SSF56059">
    <property type="entry name" value="Glutathione synthetase ATP-binding domain-like"/>
    <property type="match status" value="1"/>
</dbReference>
<evidence type="ECO:0000256" key="7">
    <source>
        <dbReference type="ARBA" id="ARBA00022741"/>
    </source>
</evidence>
<dbReference type="SUPFAM" id="SSF51621">
    <property type="entry name" value="Phosphoenolpyruvate/pyruvate domain"/>
    <property type="match status" value="1"/>
</dbReference>
<dbReference type="PROSITE" id="PS00370">
    <property type="entry name" value="PEP_ENZYMES_PHOS_SITE"/>
    <property type="match status" value="1"/>
</dbReference>
<dbReference type="Gene3D" id="3.50.30.10">
    <property type="entry name" value="Phosphohistidine domain"/>
    <property type="match status" value="1"/>
</dbReference>